<proteinExistence type="predicted"/>
<dbReference type="Proteomes" id="UP001447188">
    <property type="component" value="Unassembled WGS sequence"/>
</dbReference>
<evidence type="ECO:0000313" key="2">
    <source>
        <dbReference type="Proteomes" id="UP001447188"/>
    </source>
</evidence>
<name>A0ABR3G424_9PEZI</name>
<dbReference type="EMBL" id="JBBBZM010000514">
    <property type="protein sequence ID" value="KAL0630556.1"/>
    <property type="molecule type" value="Genomic_DNA"/>
</dbReference>
<comment type="caution">
    <text evidence="1">The sequence shown here is derived from an EMBL/GenBank/DDBJ whole genome shotgun (WGS) entry which is preliminary data.</text>
</comment>
<sequence>MSIGSLPVPPGAPGPVSRLLMRQVQAVDQGPHQVGSGGQQYLVEVENHWAHEKICFRSGAM</sequence>
<protein>
    <submittedName>
        <fullName evidence="1">Uncharacterized protein</fullName>
    </submittedName>
</protein>
<accession>A0ABR3G424</accession>
<gene>
    <name evidence="1" type="ORF">Q9L58_010595</name>
</gene>
<reference evidence="1 2" key="1">
    <citation type="submission" date="2024-02" db="EMBL/GenBank/DDBJ databases">
        <title>Discinaceae phylogenomics.</title>
        <authorList>
            <person name="Dirks A.C."/>
            <person name="James T.Y."/>
        </authorList>
    </citation>
    <scope>NUCLEOTIDE SEQUENCE [LARGE SCALE GENOMIC DNA]</scope>
    <source>
        <strain evidence="1 2">ACD0624</strain>
    </source>
</reference>
<evidence type="ECO:0000313" key="1">
    <source>
        <dbReference type="EMBL" id="KAL0630556.1"/>
    </source>
</evidence>
<keyword evidence="2" id="KW-1185">Reference proteome</keyword>
<organism evidence="1 2">
    <name type="scientific">Discina gigas</name>
    <dbReference type="NCBI Taxonomy" id="1032678"/>
    <lineage>
        <taxon>Eukaryota</taxon>
        <taxon>Fungi</taxon>
        <taxon>Dikarya</taxon>
        <taxon>Ascomycota</taxon>
        <taxon>Pezizomycotina</taxon>
        <taxon>Pezizomycetes</taxon>
        <taxon>Pezizales</taxon>
        <taxon>Discinaceae</taxon>
        <taxon>Discina</taxon>
    </lineage>
</organism>